<feature type="region of interest" description="Disordered" evidence="5">
    <location>
        <begin position="331"/>
        <end position="396"/>
    </location>
</feature>
<dbReference type="AlphaFoldDB" id="A0AAN6TKG4"/>
<feature type="domain" description="C2H2-type" evidence="6">
    <location>
        <begin position="514"/>
        <end position="537"/>
    </location>
</feature>
<dbReference type="EMBL" id="MU853333">
    <property type="protein sequence ID" value="KAK4116142.1"/>
    <property type="molecule type" value="Genomic_DNA"/>
</dbReference>
<organism evidence="7 8">
    <name type="scientific">Canariomyces notabilis</name>
    <dbReference type="NCBI Taxonomy" id="2074819"/>
    <lineage>
        <taxon>Eukaryota</taxon>
        <taxon>Fungi</taxon>
        <taxon>Dikarya</taxon>
        <taxon>Ascomycota</taxon>
        <taxon>Pezizomycotina</taxon>
        <taxon>Sordariomycetes</taxon>
        <taxon>Sordariomycetidae</taxon>
        <taxon>Sordariales</taxon>
        <taxon>Chaetomiaceae</taxon>
        <taxon>Canariomyces</taxon>
    </lineage>
</organism>
<evidence type="ECO:0000259" key="6">
    <source>
        <dbReference type="PROSITE" id="PS50157"/>
    </source>
</evidence>
<keyword evidence="3" id="KW-0862">Zinc</keyword>
<dbReference type="InterPro" id="IPR036322">
    <property type="entry name" value="WD40_repeat_dom_sf"/>
</dbReference>
<name>A0AAN6TKG4_9PEZI</name>
<dbReference type="Pfam" id="PF26082">
    <property type="entry name" value="zf-C2H2_AcuF"/>
    <property type="match status" value="1"/>
</dbReference>
<evidence type="ECO:0000256" key="5">
    <source>
        <dbReference type="SAM" id="MobiDB-lite"/>
    </source>
</evidence>
<proteinExistence type="predicted"/>
<dbReference type="Pfam" id="PF00400">
    <property type="entry name" value="WD40"/>
    <property type="match status" value="5"/>
</dbReference>
<dbReference type="SUPFAM" id="SSF50978">
    <property type="entry name" value="WD40 repeat-like"/>
    <property type="match status" value="1"/>
</dbReference>
<keyword evidence="1 4" id="KW-0853">WD repeat</keyword>
<protein>
    <submittedName>
        <fullName evidence="7">WD40 repeat-like protein</fullName>
    </submittedName>
</protein>
<dbReference type="PROSITE" id="PS50294">
    <property type="entry name" value="WD_REPEATS_REGION"/>
    <property type="match status" value="4"/>
</dbReference>
<feature type="compositionally biased region" description="Basic and acidic residues" evidence="5">
    <location>
        <begin position="261"/>
        <end position="270"/>
    </location>
</feature>
<comment type="caution">
    <text evidence="7">The sequence shown here is derived from an EMBL/GenBank/DDBJ whole genome shotgun (WGS) entry which is preliminary data.</text>
</comment>
<dbReference type="PRINTS" id="PR00320">
    <property type="entry name" value="GPROTEINBRPT"/>
</dbReference>
<feature type="compositionally biased region" description="Basic and acidic residues" evidence="5">
    <location>
        <begin position="380"/>
        <end position="389"/>
    </location>
</feature>
<dbReference type="SMART" id="SM00355">
    <property type="entry name" value="ZnF_C2H2"/>
    <property type="match status" value="3"/>
</dbReference>
<feature type="compositionally biased region" description="Polar residues" evidence="5">
    <location>
        <begin position="362"/>
        <end position="376"/>
    </location>
</feature>
<feature type="region of interest" description="Disordered" evidence="5">
    <location>
        <begin position="596"/>
        <end position="626"/>
    </location>
</feature>
<dbReference type="PROSITE" id="PS00028">
    <property type="entry name" value="ZINC_FINGER_C2H2_1"/>
    <property type="match status" value="1"/>
</dbReference>
<dbReference type="InterPro" id="IPR020472">
    <property type="entry name" value="WD40_PAC1"/>
</dbReference>
<feature type="region of interest" description="Disordered" evidence="5">
    <location>
        <begin position="261"/>
        <end position="292"/>
    </location>
</feature>
<dbReference type="SMART" id="SM00320">
    <property type="entry name" value="WD40"/>
    <property type="match status" value="5"/>
</dbReference>
<dbReference type="Proteomes" id="UP001302812">
    <property type="component" value="Unassembled WGS sequence"/>
</dbReference>
<dbReference type="RefSeq" id="XP_064673712.1">
    <property type="nucleotide sequence ID" value="XM_064808944.1"/>
</dbReference>
<dbReference type="InterPro" id="IPR001680">
    <property type="entry name" value="WD40_rpt"/>
</dbReference>
<dbReference type="InterPro" id="IPR013087">
    <property type="entry name" value="Znf_C2H2_type"/>
</dbReference>
<feature type="region of interest" description="Disordered" evidence="5">
    <location>
        <begin position="140"/>
        <end position="183"/>
    </location>
</feature>
<evidence type="ECO:0000313" key="8">
    <source>
        <dbReference type="Proteomes" id="UP001302812"/>
    </source>
</evidence>
<dbReference type="Gene3D" id="2.130.10.10">
    <property type="entry name" value="YVTN repeat-like/Quinoprotein amine dehydrogenase"/>
    <property type="match status" value="2"/>
</dbReference>
<evidence type="ECO:0000256" key="4">
    <source>
        <dbReference type="PROSITE-ProRule" id="PRU00221"/>
    </source>
</evidence>
<gene>
    <name evidence="7" type="ORF">N656DRAFT_227627</name>
</gene>
<keyword evidence="3" id="KW-0479">Metal-binding</keyword>
<reference evidence="7" key="2">
    <citation type="submission" date="2023-05" db="EMBL/GenBank/DDBJ databases">
        <authorList>
            <consortium name="Lawrence Berkeley National Laboratory"/>
            <person name="Steindorff A."/>
            <person name="Hensen N."/>
            <person name="Bonometti L."/>
            <person name="Westerberg I."/>
            <person name="Brannstrom I.O."/>
            <person name="Guillou S."/>
            <person name="Cros-Aarteil S."/>
            <person name="Calhoun S."/>
            <person name="Haridas S."/>
            <person name="Kuo A."/>
            <person name="Mondo S."/>
            <person name="Pangilinan J."/>
            <person name="Riley R."/>
            <person name="Labutti K."/>
            <person name="Andreopoulos B."/>
            <person name="Lipzen A."/>
            <person name="Chen C."/>
            <person name="Yanf M."/>
            <person name="Daum C."/>
            <person name="Ng V."/>
            <person name="Clum A."/>
            <person name="Ohm R."/>
            <person name="Martin F."/>
            <person name="Silar P."/>
            <person name="Natvig D."/>
            <person name="Lalanne C."/>
            <person name="Gautier V."/>
            <person name="Ament-Velasquez S.L."/>
            <person name="Kruys A."/>
            <person name="Hutchinson M.I."/>
            <person name="Powell A.J."/>
            <person name="Barry K."/>
            <person name="Miller A.N."/>
            <person name="Grigoriev I.V."/>
            <person name="Debuchy R."/>
            <person name="Gladieux P."/>
            <person name="Thoren M.H."/>
            <person name="Johannesson H."/>
        </authorList>
    </citation>
    <scope>NUCLEOTIDE SEQUENCE</scope>
    <source>
        <strain evidence="7">CBS 508.74</strain>
    </source>
</reference>
<keyword evidence="2" id="KW-0677">Repeat</keyword>
<reference evidence="7" key="1">
    <citation type="journal article" date="2023" name="Mol. Phylogenet. Evol.">
        <title>Genome-scale phylogeny and comparative genomics of the fungal order Sordariales.</title>
        <authorList>
            <person name="Hensen N."/>
            <person name="Bonometti L."/>
            <person name="Westerberg I."/>
            <person name="Brannstrom I.O."/>
            <person name="Guillou S."/>
            <person name="Cros-Aarteil S."/>
            <person name="Calhoun S."/>
            <person name="Haridas S."/>
            <person name="Kuo A."/>
            <person name="Mondo S."/>
            <person name="Pangilinan J."/>
            <person name="Riley R."/>
            <person name="LaButti K."/>
            <person name="Andreopoulos B."/>
            <person name="Lipzen A."/>
            <person name="Chen C."/>
            <person name="Yan M."/>
            <person name="Daum C."/>
            <person name="Ng V."/>
            <person name="Clum A."/>
            <person name="Steindorff A."/>
            <person name="Ohm R.A."/>
            <person name="Martin F."/>
            <person name="Silar P."/>
            <person name="Natvig D.O."/>
            <person name="Lalanne C."/>
            <person name="Gautier V."/>
            <person name="Ament-Velasquez S.L."/>
            <person name="Kruys A."/>
            <person name="Hutchinson M.I."/>
            <person name="Powell A.J."/>
            <person name="Barry K."/>
            <person name="Miller A.N."/>
            <person name="Grigoriev I.V."/>
            <person name="Debuchy R."/>
            <person name="Gladieux P."/>
            <person name="Hiltunen Thoren M."/>
            <person name="Johannesson H."/>
        </authorList>
    </citation>
    <scope>NUCLEOTIDE SEQUENCE</scope>
    <source>
        <strain evidence="7">CBS 508.74</strain>
    </source>
</reference>
<accession>A0AAN6TKG4</accession>
<dbReference type="PANTHER" id="PTHR19848">
    <property type="entry name" value="WD40 REPEAT PROTEIN"/>
    <property type="match status" value="1"/>
</dbReference>
<dbReference type="PANTHER" id="PTHR19848:SF8">
    <property type="entry name" value="F-BOX AND WD REPEAT DOMAIN CONTAINING 7"/>
    <property type="match status" value="1"/>
</dbReference>
<keyword evidence="3" id="KW-0863">Zinc-finger</keyword>
<feature type="repeat" description="WD" evidence="4">
    <location>
        <begin position="764"/>
        <end position="805"/>
    </location>
</feature>
<dbReference type="PROSITE" id="PS50082">
    <property type="entry name" value="WD_REPEATS_2"/>
    <property type="match status" value="4"/>
</dbReference>
<sequence>MPSCRAPGSINDSSRPSRMDAIWEAELGPLRGKSEREQTESLSELFHRCLDLYSELYLALGKEKCRPVELNQVSIEKAGDEYGRLRLWGIQTRATLPAHARGSLDDTLRHDQTLRANVADMFRLLADQLALALSVVEKATDGSTEPDMDSDGSLVSDSDDSESSSDSAIDDNTGVGAIRDKAPRSKGKVPKISVLMSHVYEQVGLLYHLSLLLRRPAVVGRYLKSSIKDKTISPFAQYDYNHVQEKFHSWRRMAELDLAERDDSADHEVSSKQSTAPSLVTPELGDGSDSTISESDIELRRSMESNEKSFTLICRLARANTRRREQLRYWAGHPPVDTPQPGFSTSISPARKGTTPARPQPALTSEQRNQAGTAQDSDPAEAKSLDQSESRSLFSTPTAATFSTAAVSGIDGTQTVAGPPRTIYAETVVATGQRSTRVPDPPYVASGATQFECPLCHSSLQVVVMRDRNAWKRHVFRDLRPYVCTYDNCLSGDKLYATRHEWIYHEMQVHLRQWTCQRCDETFETKDLMASHLRTSHPESWTSQQLSVLLDMSERPLDETRIVPCPICPNELYLNKLLTHLAEHMEEISLFVLPPASEEEDDDDGSHVMRISLNGDKPNSDPAMSDIASLSFSAPDVTERPLEYQQTLQGLTDSTPPDSFAKAAAWDVDADERQINSLTLSEHTSNVTGVSFAPNSRLLASSSDDVTVRLWDTTTGALLHTLTDHTNAATSVAFSTDGRLLASGSWDKAIRLWDPTTGALLHTLEGHIRSVQAVAFSPDGRILASGAWDNTIRLWDTTTGALLHPVISTGNDVRTVAFSPNGKILASGLGGPGGDMNIVCLWDPTTGALLYTVEGHTDFVNSVAFSPDGRLLASGSSDDTIRLWELSALGFASL</sequence>
<evidence type="ECO:0000256" key="1">
    <source>
        <dbReference type="ARBA" id="ARBA00022574"/>
    </source>
</evidence>
<dbReference type="CDD" id="cd00200">
    <property type="entry name" value="WD40"/>
    <property type="match status" value="1"/>
</dbReference>
<evidence type="ECO:0000256" key="2">
    <source>
        <dbReference type="ARBA" id="ARBA00022737"/>
    </source>
</evidence>
<dbReference type="PROSITE" id="PS50157">
    <property type="entry name" value="ZINC_FINGER_C2H2_2"/>
    <property type="match status" value="1"/>
</dbReference>
<dbReference type="InterPro" id="IPR015943">
    <property type="entry name" value="WD40/YVTN_repeat-like_dom_sf"/>
</dbReference>
<feature type="repeat" description="WD" evidence="4">
    <location>
        <begin position="680"/>
        <end position="721"/>
    </location>
</feature>
<feature type="repeat" description="WD" evidence="4">
    <location>
        <begin position="853"/>
        <end position="887"/>
    </location>
</feature>
<dbReference type="InterPro" id="IPR058925">
    <property type="entry name" value="zf-C2H2_AcuF"/>
</dbReference>
<dbReference type="GO" id="GO:0008270">
    <property type="term" value="F:zinc ion binding"/>
    <property type="evidence" value="ECO:0007669"/>
    <property type="project" value="UniProtKB-KW"/>
</dbReference>
<evidence type="ECO:0000313" key="7">
    <source>
        <dbReference type="EMBL" id="KAK4116142.1"/>
    </source>
</evidence>
<dbReference type="InterPro" id="IPR019775">
    <property type="entry name" value="WD40_repeat_CS"/>
</dbReference>
<evidence type="ECO:0000256" key="3">
    <source>
        <dbReference type="PROSITE-ProRule" id="PRU00042"/>
    </source>
</evidence>
<feature type="repeat" description="WD" evidence="4">
    <location>
        <begin position="722"/>
        <end position="763"/>
    </location>
</feature>
<dbReference type="PROSITE" id="PS00678">
    <property type="entry name" value="WD_REPEATS_1"/>
    <property type="match status" value="3"/>
</dbReference>
<dbReference type="GeneID" id="89933067"/>
<dbReference type="Gene3D" id="3.30.160.60">
    <property type="entry name" value="Classic Zinc Finger"/>
    <property type="match status" value="1"/>
</dbReference>
<keyword evidence="8" id="KW-1185">Reference proteome</keyword>